<comment type="caution">
    <text evidence="20">The sequence shown here is derived from an EMBL/GenBank/DDBJ whole genome shotgun (WGS) entry which is preliminary data.</text>
</comment>
<feature type="transmembrane region" description="Helical" evidence="18">
    <location>
        <begin position="934"/>
        <end position="952"/>
    </location>
</feature>
<dbReference type="SMART" id="SM00831">
    <property type="entry name" value="Cation_ATPase_N"/>
    <property type="match status" value="1"/>
</dbReference>
<keyword evidence="7" id="KW-0479">Metal-binding</keyword>
<dbReference type="FunFam" id="1.20.1110.10:FF:000039">
    <property type="entry name" value="Calcium-transporting ATPase"/>
    <property type="match status" value="1"/>
</dbReference>
<comment type="catalytic activity">
    <reaction evidence="17">
        <text>Ca(2+)(in) + ATP + H2O = Ca(2+)(out) + ADP + phosphate + H(+)</text>
        <dbReference type="Rhea" id="RHEA:18105"/>
        <dbReference type="ChEBI" id="CHEBI:15377"/>
        <dbReference type="ChEBI" id="CHEBI:15378"/>
        <dbReference type="ChEBI" id="CHEBI:29108"/>
        <dbReference type="ChEBI" id="CHEBI:30616"/>
        <dbReference type="ChEBI" id="CHEBI:43474"/>
        <dbReference type="ChEBI" id="CHEBI:456216"/>
        <dbReference type="EC" id="7.2.2.10"/>
    </reaction>
</comment>
<dbReference type="Gene3D" id="2.70.150.10">
    <property type="entry name" value="Calcium-transporting ATPase, cytoplasmic transduction domain A"/>
    <property type="match status" value="1"/>
</dbReference>
<dbReference type="InterPro" id="IPR036412">
    <property type="entry name" value="HAD-like_sf"/>
</dbReference>
<keyword evidence="12" id="KW-0112">Calmodulin-binding</keyword>
<dbReference type="EC" id="7.2.2.10" evidence="3"/>
<evidence type="ECO:0000256" key="3">
    <source>
        <dbReference type="ARBA" id="ARBA00012790"/>
    </source>
</evidence>
<evidence type="ECO:0000313" key="21">
    <source>
        <dbReference type="Proteomes" id="UP001172457"/>
    </source>
</evidence>
<feature type="transmembrane region" description="Helical" evidence="18">
    <location>
        <begin position="173"/>
        <end position="191"/>
    </location>
</feature>
<evidence type="ECO:0000259" key="19">
    <source>
        <dbReference type="SMART" id="SM00831"/>
    </source>
</evidence>
<evidence type="ECO:0000256" key="9">
    <source>
        <dbReference type="ARBA" id="ARBA00022837"/>
    </source>
</evidence>
<keyword evidence="15" id="KW-0406">Ion transport</keyword>
<keyword evidence="9" id="KW-0106">Calcium</keyword>
<keyword evidence="13" id="KW-1278">Translocase</keyword>
<dbReference type="InterPro" id="IPR006408">
    <property type="entry name" value="P-type_ATPase_IIB"/>
</dbReference>
<evidence type="ECO:0000256" key="17">
    <source>
        <dbReference type="ARBA" id="ARBA00048694"/>
    </source>
</evidence>
<dbReference type="InterPro" id="IPR023214">
    <property type="entry name" value="HAD_sf"/>
</dbReference>
<dbReference type="GO" id="GO:0005886">
    <property type="term" value="C:plasma membrane"/>
    <property type="evidence" value="ECO:0007669"/>
    <property type="project" value="TreeGrafter"/>
</dbReference>
<protein>
    <recommendedName>
        <fullName evidence="3">P-type Ca(2+) transporter</fullName>
        <ecNumber evidence="3">7.2.2.10</ecNumber>
    </recommendedName>
</protein>
<dbReference type="GO" id="GO:0046872">
    <property type="term" value="F:metal ion binding"/>
    <property type="evidence" value="ECO:0007669"/>
    <property type="project" value="UniProtKB-KW"/>
</dbReference>
<dbReference type="SUPFAM" id="SSF56784">
    <property type="entry name" value="HAD-like"/>
    <property type="match status" value="2"/>
</dbReference>
<dbReference type="GO" id="GO:0005388">
    <property type="term" value="F:P-type calcium transporter activity"/>
    <property type="evidence" value="ECO:0007669"/>
    <property type="project" value="UniProtKB-EC"/>
</dbReference>
<keyword evidence="4" id="KW-0813">Transport</keyword>
<keyword evidence="10" id="KW-0067">ATP-binding</keyword>
<dbReference type="GO" id="GO:0005516">
    <property type="term" value="F:calmodulin binding"/>
    <property type="evidence" value="ECO:0007669"/>
    <property type="project" value="UniProtKB-KW"/>
</dbReference>
<keyword evidence="6 18" id="KW-0812">Transmembrane</keyword>
<dbReference type="Gene3D" id="3.40.1110.10">
    <property type="entry name" value="Calcium-transporting ATPase, cytoplasmic domain N"/>
    <property type="match status" value="1"/>
</dbReference>
<comment type="similarity">
    <text evidence="2">Belongs to the cation transport ATPase (P-type) (TC 3.A.3) family. Type IIB subfamily.</text>
</comment>
<evidence type="ECO:0000256" key="16">
    <source>
        <dbReference type="ARBA" id="ARBA00023136"/>
    </source>
</evidence>
<feature type="domain" description="Cation-transporting P-type ATPase N-terminal" evidence="19">
    <location>
        <begin position="88"/>
        <end position="160"/>
    </location>
</feature>
<keyword evidence="16 18" id="KW-0472">Membrane</keyword>
<evidence type="ECO:0000256" key="18">
    <source>
        <dbReference type="SAM" id="Phobius"/>
    </source>
</evidence>
<dbReference type="PANTHER" id="PTHR24093">
    <property type="entry name" value="CATION TRANSPORTING ATPASE"/>
    <property type="match status" value="1"/>
</dbReference>
<dbReference type="GO" id="GO:0005524">
    <property type="term" value="F:ATP binding"/>
    <property type="evidence" value="ECO:0007669"/>
    <property type="project" value="UniProtKB-KW"/>
</dbReference>
<evidence type="ECO:0000256" key="6">
    <source>
        <dbReference type="ARBA" id="ARBA00022692"/>
    </source>
</evidence>
<dbReference type="InterPro" id="IPR018303">
    <property type="entry name" value="ATPase_P-typ_P_site"/>
</dbReference>
<evidence type="ECO:0000256" key="11">
    <source>
        <dbReference type="ARBA" id="ARBA00022842"/>
    </source>
</evidence>
<name>A0AA38TBV6_9ASTR</name>
<evidence type="ECO:0000256" key="12">
    <source>
        <dbReference type="ARBA" id="ARBA00022860"/>
    </source>
</evidence>
<dbReference type="InterPro" id="IPR001757">
    <property type="entry name" value="P_typ_ATPase"/>
</dbReference>
<dbReference type="SUPFAM" id="SSF81653">
    <property type="entry name" value="Calcium ATPase, transduction domain A"/>
    <property type="match status" value="1"/>
</dbReference>
<dbReference type="Proteomes" id="UP001172457">
    <property type="component" value="Chromosome 4"/>
</dbReference>
<dbReference type="Pfam" id="PF00122">
    <property type="entry name" value="E1-E2_ATPase"/>
    <property type="match status" value="1"/>
</dbReference>
<feature type="transmembrane region" description="Helical" evidence="18">
    <location>
        <begin position="863"/>
        <end position="884"/>
    </location>
</feature>
<feature type="non-terminal residue" evidence="20">
    <location>
        <position position="1361"/>
    </location>
</feature>
<feature type="transmembrane region" description="Helical" evidence="18">
    <location>
        <begin position="823"/>
        <end position="843"/>
    </location>
</feature>
<evidence type="ECO:0000256" key="4">
    <source>
        <dbReference type="ARBA" id="ARBA00022448"/>
    </source>
</evidence>
<sequence length="1361" mass="151086">MGNEIQPHFDTITLITKAQKRWRIAYHAIYFTNTLVPIAKVAKNPPSYANNDPDDDYDHVELVGVSTVNQAEIADMVNNKNLAILGHRFNGVKGLARALETNLEDGINGQDTERRKVVFGSNTYKQPPRKGYLHFVVEAFTDTTILILMACAALSLGFGIGEDGAENRWYDRGSIFLGLFLFIVVSTVSSFKQERQFDRLSKIRNDVKVDVVRDKRRQKISISDVVVGDLVVLNVGDQVPADGLFVDGHSLAVDESSMTGESDYVGVDAVRNPFLISGSKVGDGHGRMLVIAVGMNTSWGKMMMMVNRNDSDDDQTPLQSCLNEWTSRIVKVGLAIASFEVLIVLVRYSTGYTEDENGNRMYNWRCTDTNDVLDSVTRDVLAIAEGLLLAVSLTRVYCTKGMMDDQAMVRSLSACETMGSVTVICTDKTGTLTMNQMHVTRFWLGLDRIEDNSSTVDAKVLQLYHQAVGLNTTGSVCRSVSGTTPEYCGSPIEKAILSWAVTSLGMDIETLKQGSTVLRVKTFNSNKKWSGVFVRKREDNTIHEHRKGAAEMVLGMCSSYYQKTGLTKSINHEDKASLENLIRGMAASSLVCIAFAHKQIPEKELKHSENGTATYKTLNEEGLTLLGIVGIQNPCRPRVKEAINTCRSAGVDVKMITGDNVFTAKAIATECGIFEVSEQVCGGEVIEGETFRSYTEEERMNKVEKIRVMARSSPLDRLLMVQCLKKKGHVVAVTGNCARALKEADIGLSMGIQGTEVAKNTSDIIILDDDFNSVIMGLRWGRCVYNNIQKYIQFQLTANVAALVLNFIKAASAGGVPLTAAQLLWINLIINTIGVVALATEFPTEELMHKPPVGRVAPLITNVMWKNLLAQFLYQIVILLTFQFKGRTILNVNERVNNTIIFNTFILCQVFNLFNSMKLEKRNVFEGLGKNVLFLGIVGVIMVLQVLMVEFLKNLADTEELNGEQWGICVAFAALSWPVGWFVKLIPVSETPFLSYIQGKISKGSDRLPSMATQALLSSGVGWLTKKESNGRTQQTRYRKKKECIRFQHLQATTLKRIHAFRSGGFHRNYDSYSIGMCRTFSCIRYQRRWGWKKKGHVFAVASNCARALKEANIGLSMGIQGTEVAKKTSDIIILNDDFTYVIIRLRWGRCVYNNIQKYIQYQLTTNVAALVLNFIKASSVGGVVALATDFPTEELMHKLPLGRVASLKKLIGEQRGSCIAFASLSWPLAWFVKMISVSKMPFLSYIREKISRASDRRLSNATRALLSSSIFLVGRSRDPEGTENNSHHVRNGHHRIAARVQAPLGTKKAKGLIDLFCGIQLLIGLRIGSGASPWVGLRVGSWARGINRCPYGSEYPRNVY</sequence>
<dbReference type="InterPro" id="IPR004014">
    <property type="entry name" value="ATPase_P-typ_cation-transptr_N"/>
</dbReference>
<dbReference type="InterPro" id="IPR006068">
    <property type="entry name" value="ATPase_P-typ_cation-transptr_C"/>
</dbReference>
<dbReference type="Pfam" id="PF13246">
    <property type="entry name" value="Cation_ATPase"/>
    <property type="match status" value="1"/>
</dbReference>
<dbReference type="InterPro" id="IPR023299">
    <property type="entry name" value="ATPase_P-typ_cyto_dom_N"/>
</dbReference>
<dbReference type="SUPFAM" id="SSF81665">
    <property type="entry name" value="Calcium ATPase, transmembrane domain M"/>
    <property type="match status" value="1"/>
</dbReference>
<evidence type="ECO:0000313" key="20">
    <source>
        <dbReference type="EMBL" id="KAJ9551875.1"/>
    </source>
</evidence>
<dbReference type="PRINTS" id="PR00119">
    <property type="entry name" value="CATATPASE"/>
</dbReference>
<keyword evidence="14 18" id="KW-1133">Transmembrane helix</keyword>
<dbReference type="Pfam" id="PF00690">
    <property type="entry name" value="Cation_ATPase_N"/>
    <property type="match status" value="1"/>
</dbReference>
<dbReference type="EMBL" id="JARYMX010000004">
    <property type="protein sequence ID" value="KAJ9551875.1"/>
    <property type="molecule type" value="Genomic_DNA"/>
</dbReference>
<dbReference type="InterPro" id="IPR023298">
    <property type="entry name" value="ATPase_P-typ_TM_dom_sf"/>
</dbReference>
<proteinExistence type="inferred from homology"/>
<evidence type="ECO:0000256" key="13">
    <source>
        <dbReference type="ARBA" id="ARBA00022967"/>
    </source>
</evidence>
<keyword evidence="5" id="KW-0109">Calcium transport</keyword>
<dbReference type="InterPro" id="IPR008250">
    <property type="entry name" value="ATPase_P-typ_transduc_dom_A_sf"/>
</dbReference>
<dbReference type="GO" id="GO:0016887">
    <property type="term" value="F:ATP hydrolysis activity"/>
    <property type="evidence" value="ECO:0007669"/>
    <property type="project" value="InterPro"/>
</dbReference>
<dbReference type="PANTHER" id="PTHR24093:SF434">
    <property type="entry name" value="CALCIUM-TRANSPORTING ATPASE 13, PLASMA MEMBRANE-TYPE-RELATED"/>
    <property type="match status" value="1"/>
</dbReference>
<reference evidence="20" key="1">
    <citation type="submission" date="2023-03" db="EMBL/GenBank/DDBJ databases">
        <title>Chromosome-scale reference genome and RAD-based genetic map of yellow starthistle (Centaurea solstitialis) reveal putative structural variation and QTLs associated with invader traits.</title>
        <authorList>
            <person name="Reatini B."/>
            <person name="Cang F.A."/>
            <person name="Jiang Q."/>
            <person name="Mckibben M.T.W."/>
            <person name="Barker M.S."/>
            <person name="Rieseberg L.H."/>
            <person name="Dlugosch K.M."/>
        </authorList>
    </citation>
    <scope>NUCLEOTIDE SEQUENCE</scope>
    <source>
        <strain evidence="20">CAN-66</strain>
        <tissue evidence="20">Leaf</tissue>
    </source>
</reference>
<dbReference type="PRINTS" id="PR00121">
    <property type="entry name" value="NAKATPASE"/>
</dbReference>
<dbReference type="NCBIfam" id="TIGR01517">
    <property type="entry name" value="ATPase-IIB_Ca"/>
    <property type="match status" value="1"/>
</dbReference>
<evidence type="ECO:0000256" key="5">
    <source>
        <dbReference type="ARBA" id="ARBA00022568"/>
    </source>
</evidence>
<dbReference type="SUPFAM" id="SSF81660">
    <property type="entry name" value="Metal cation-transporting ATPase, ATP-binding domain N"/>
    <property type="match status" value="1"/>
</dbReference>
<evidence type="ECO:0000256" key="2">
    <source>
        <dbReference type="ARBA" id="ARBA00006124"/>
    </source>
</evidence>
<keyword evidence="11" id="KW-0460">Magnesium</keyword>
<organism evidence="20 21">
    <name type="scientific">Centaurea solstitialis</name>
    <name type="common">yellow star-thistle</name>
    <dbReference type="NCBI Taxonomy" id="347529"/>
    <lineage>
        <taxon>Eukaryota</taxon>
        <taxon>Viridiplantae</taxon>
        <taxon>Streptophyta</taxon>
        <taxon>Embryophyta</taxon>
        <taxon>Tracheophyta</taxon>
        <taxon>Spermatophyta</taxon>
        <taxon>Magnoliopsida</taxon>
        <taxon>eudicotyledons</taxon>
        <taxon>Gunneridae</taxon>
        <taxon>Pentapetalae</taxon>
        <taxon>asterids</taxon>
        <taxon>campanulids</taxon>
        <taxon>Asterales</taxon>
        <taxon>Asteraceae</taxon>
        <taxon>Carduoideae</taxon>
        <taxon>Cardueae</taxon>
        <taxon>Centaureinae</taxon>
        <taxon>Centaurea</taxon>
    </lineage>
</organism>
<dbReference type="InterPro" id="IPR059000">
    <property type="entry name" value="ATPase_P-type_domA"/>
</dbReference>
<dbReference type="FunFam" id="2.70.150.10:FF:000006">
    <property type="entry name" value="Calcium-transporting ATPase"/>
    <property type="match status" value="1"/>
</dbReference>
<accession>A0AA38TBV6</accession>
<evidence type="ECO:0000256" key="15">
    <source>
        <dbReference type="ARBA" id="ARBA00023065"/>
    </source>
</evidence>
<dbReference type="PROSITE" id="PS00154">
    <property type="entry name" value="ATPASE_E1_E2"/>
    <property type="match status" value="1"/>
</dbReference>
<evidence type="ECO:0000256" key="14">
    <source>
        <dbReference type="ARBA" id="ARBA00022989"/>
    </source>
</evidence>
<evidence type="ECO:0000256" key="7">
    <source>
        <dbReference type="ARBA" id="ARBA00022723"/>
    </source>
</evidence>
<dbReference type="Pfam" id="PF00689">
    <property type="entry name" value="Cation_ATPase_C"/>
    <property type="match status" value="1"/>
</dbReference>
<comment type="subcellular location">
    <subcellularLocation>
        <location evidence="1">Membrane</location>
        <topology evidence="1">Multi-pass membrane protein</topology>
    </subcellularLocation>
</comment>
<feature type="transmembrane region" description="Helical" evidence="18">
    <location>
        <begin position="135"/>
        <end position="161"/>
    </location>
</feature>
<evidence type="ECO:0000256" key="1">
    <source>
        <dbReference type="ARBA" id="ARBA00004141"/>
    </source>
</evidence>
<dbReference type="Gene3D" id="1.20.1110.10">
    <property type="entry name" value="Calcium-transporting ATPase, transmembrane domain"/>
    <property type="match status" value="2"/>
</dbReference>
<dbReference type="Gene3D" id="3.40.50.1000">
    <property type="entry name" value="HAD superfamily/HAD-like"/>
    <property type="match status" value="2"/>
</dbReference>
<evidence type="ECO:0000256" key="10">
    <source>
        <dbReference type="ARBA" id="ARBA00022840"/>
    </source>
</evidence>
<evidence type="ECO:0000256" key="8">
    <source>
        <dbReference type="ARBA" id="ARBA00022741"/>
    </source>
</evidence>
<keyword evidence="8" id="KW-0547">Nucleotide-binding</keyword>
<gene>
    <name evidence="20" type="ORF">OSB04_015920</name>
</gene>
<dbReference type="NCBIfam" id="TIGR01494">
    <property type="entry name" value="ATPase_P-type"/>
    <property type="match status" value="1"/>
</dbReference>
<keyword evidence="21" id="KW-1185">Reference proteome</keyword>